<sequence length="379" mass="42201">MTDVRSTLVGQEQLMALLDNTSAVIYMRDTEGRYMVVNREYERLFGVQRENIVGLTDHDLFPKDVADAFRANDLMAISLGSPVRMEEIAPGDDGVRTYITVKFPLMDANGHPYAIAGISTEITERKRAEEEVRRLNEELELRVKQRTAELEASTKELDAFAYSVSHDLRAPLRSLAGFSEVLQEDYADKLDATGLRYLERIEANATRMAQMIDDLLNLSRATRVELRREHVDISATAREVLADLADAHPDRTVDAVVDDGLTTTGDPDLIRLVFLNLLGNAWKFTAKRSDARIRVGNVAHEDGPVLAVSDNGAGFDMRYAAKLFDPFQRLHAATDFEGTGIGLAIVNRIVQRHGGVVWAASEPGDGATFYLRFEDLGEK</sequence>
<dbReference type="InterPro" id="IPR036097">
    <property type="entry name" value="HisK_dim/P_sf"/>
</dbReference>
<evidence type="ECO:0000256" key="9">
    <source>
        <dbReference type="ARBA" id="ARBA00039401"/>
    </source>
</evidence>
<dbReference type="PANTHER" id="PTHR42878">
    <property type="entry name" value="TWO-COMPONENT HISTIDINE KINASE"/>
    <property type="match status" value="1"/>
</dbReference>
<dbReference type="InterPro" id="IPR000014">
    <property type="entry name" value="PAS"/>
</dbReference>
<dbReference type="InterPro" id="IPR036890">
    <property type="entry name" value="HATPase_C_sf"/>
</dbReference>
<dbReference type="Gene3D" id="3.30.565.10">
    <property type="entry name" value="Histidine kinase-like ATPase, C-terminal domain"/>
    <property type="match status" value="1"/>
</dbReference>
<organism evidence="14 15">
    <name type="scientific">Spirilliplanes yamanashiensis</name>
    <dbReference type="NCBI Taxonomy" id="42233"/>
    <lineage>
        <taxon>Bacteria</taxon>
        <taxon>Bacillati</taxon>
        <taxon>Actinomycetota</taxon>
        <taxon>Actinomycetes</taxon>
        <taxon>Micromonosporales</taxon>
        <taxon>Micromonosporaceae</taxon>
        <taxon>Spirilliplanes</taxon>
    </lineage>
</organism>
<dbReference type="GO" id="GO:0000156">
    <property type="term" value="F:phosphorelay response regulator activity"/>
    <property type="evidence" value="ECO:0007669"/>
    <property type="project" value="TreeGrafter"/>
</dbReference>
<dbReference type="Gene3D" id="3.30.450.20">
    <property type="entry name" value="PAS domain"/>
    <property type="match status" value="1"/>
</dbReference>
<dbReference type="SMART" id="SM00387">
    <property type="entry name" value="HATPase_c"/>
    <property type="match status" value="1"/>
</dbReference>
<dbReference type="GO" id="GO:0030295">
    <property type="term" value="F:protein kinase activator activity"/>
    <property type="evidence" value="ECO:0007669"/>
    <property type="project" value="TreeGrafter"/>
</dbReference>
<keyword evidence="7" id="KW-0902">Two-component regulatory system</keyword>
<dbReference type="AlphaFoldDB" id="A0A8J3Y8Q0"/>
<dbReference type="InterPro" id="IPR050351">
    <property type="entry name" value="BphY/WalK/GraS-like"/>
</dbReference>
<keyword evidence="15" id="KW-1185">Reference proteome</keyword>
<evidence type="ECO:0000256" key="3">
    <source>
        <dbReference type="ARBA" id="ARBA00012438"/>
    </source>
</evidence>
<dbReference type="Proteomes" id="UP000652013">
    <property type="component" value="Unassembled WGS sequence"/>
</dbReference>
<evidence type="ECO:0000256" key="10">
    <source>
        <dbReference type="SAM" id="Coils"/>
    </source>
</evidence>
<dbReference type="InterPro" id="IPR003661">
    <property type="entry name" value="HisK_dim/P_dom"/>
</dbReference>
<keyword evidence="10" id="KW-0175">Coiled coil</keyword>
<name>A0A8J3Y8Q0_9ACTN</name>
<dbReference type="Pfam" id="PF00512">
    <property type="entry name" value="HisKA"/>
    <property type="match status" value="1"/>
</dbReference>
<dbReference type="PANTHER" id="PTHR42878:SF15">
    <property type="entry name" value="BACTERIOPHYTOCHROME"/>
    <property type="match status" value="1"/>
</dbReference>
<evidence type="ECO:0000313" key="15">
    <source>
        <dbReference type="Proteomes" id="UP000652013"/>
    </source>
</evidence>
<dbReference type="SUPFAM" id="SSF47384">
    <property type="entry name" value="Homodimeric domain of signal transducing histidine kinase"/>
    <property type="match status" value="1"/>
</dbReference>
<comment type="catalytic activity">
    <reaction evidence="1">
        <text>ATP + protein L-histidine = ADP + protein N-phospho-L-histidine.</text>
        <dbReference type="EC" id="2.7.13.3"/>
    </reaction>
</comment>
<protein>
    <recommendedName>
        <fullName evidence="9">Sensor-like histidine kinase SenX3</fullName>
        <ecNumber evidence="3">2.7.13.3</ecNumber>
    </recommendedName>
</protein>
<dbReference type="CDD" id="cd00082">
    <property type="entry name" value="HisKA"/>
    <property type="match status" value="1"/>
</dbReference>
<dbReference type="FunFam" id="1.10.287.130:FF:000070">
    <property type="entry name" value="Histidine kinase sensor protein"/>
    <property type="match status" value="1"/>
</dbReference>
<evidence type="ECO:0000256" key="4">
    <source>
        <dbReference type="ARBA" id="ARBA00022553"/>
    </source>
</evidence>
<dbReference type="EMBL" id="BOOY01000022">
    <property type="protein sequence ID" value="GIJ03575.1"/>
    <property type="molecule type" value="Genomic_DNA"/>
</dbReference>
<dbReference type="GO" id="GO:0007234">
    <property type="term" value="P:osmosensory signaling via phosphorelay pathway"/>
    <property type="evidence" value="ECO:0007669"/>
    <property type="project" value="TreeGrafter"/>
</dbReference>
<accession>A0A8J3Y8Q0</accession>
<feature type="domain" description="PAS" evidence="12">
    <location>
        <begin position="10"/>
        <end position="54"/>
    </location>
</feature>
<dbReference type="FunFam" id="3.30.565.10:FF:000006">
    <property type="entry name" value="Sensor histidine kinase WalK"/>
    <property type="match status" value="1"/>
</dbReference>
<feature type="domain" description="PAC" evidence="13">
    <location>
        <begin position="79"/>
        <end position="134"/>
    </location>
</feature>
<keyword evidence="4" id="KW-0597">Phosphoprotein</keyword>
<evidence type="ECO:0000313" key="14">
    <source>
        <dbReference type="EMBL" id="GIJ03575.1"/>
    </source>
</evidence>
<dbReference type="PROSITE" id="PS50113">
    <property type="entry name" value="PAC"/>
    <property type="match status" value="1"/>
</dbReference>
<dbReference type="GO" id="GO:0005886">
    <property type="term" value="C:plasma membrane"/>
    <property type="evidence" value="ECO:0007669"/>
    <property type="project" value="UniProtKB-SubCell"/>
</dbReference>
<feature type="coiled-coil region" evidence="10">
    <location>
        <begin position="118"/>
        <end position="156"/>
    </location>
</feature>
<feature type="domain" description="Histidine kinase" evidence="11">
    <location>
        <begin position="163"/>
        <end position="377"/>
    </location>
</feature>
<dbReference type="PROSITE" id="PS50109">
    <property type="entry name" value="HIS_KIN"/>
    <property type="match status" value="1"/>
</dbReference>
<dbReference type="SUPFAM" id="SSF55874">
    <property type="entry name" value="ATPase domain of HSP90 chaperone/DNA topoisomerase II/histidine kinase"/>
    <property type="match status" value="1"/>
</dbReference>
<evidence type="ECO:0000256" key="1">
    <source>
        <dbReference type="ARBA" id="ARBA00000085"/>
    </source>
</evidence>
<dbReference type="PROSITE" id="PS50112">
    <property type="entry name" value="PAS"/>
    <property type="match status" value="1"/>
</dbReference>
<comment type="caution">
    <text evidence="14">The sequence shown here is derived from an EMBL/GenBank/DDBJ whole genome shotgun (WGS) entry which is preliminary data.</text>
</comment>
<evidence type="ECO:0000256" key="2">
    <source>
        <dbReference type="ARBA" id="ARBA00004236"/>
    </source>
</evidence>
<dbReference type="InterPro" id="IPR013656">
    <property type="entry name" value="PAS_4"/>
</dbReference>
<dbReference type="InterPro" id="IPR003594">
    <property type="entry name" value="HATPase_dom"/>
</dbReference>
<dbReference type="InterPro" id="IPR035965">
    <property type="entry name" value="PAS-like_dom_sf"/>
</dbReference>
<evidence type="ECO:0000259" key="12">
    <source>
        <dbReference type="PROSITE" id="PS50112"/>
    </source>
</evidence>
<evidence type="ECO:0000259" key="13">
    <source>
        <dbReference type="PROSITE" id="PS50113"/>
    </source>
</evidence>
<dbReference type="CDD" id="cd00130">
    <property type="entry name" value="PAS"/>
    <property type="match status" value="1"/>
</dbReference>
<dbReference type="Pfam" id="PF02518">
    <property type="entry name" value="HATPase_c"/>
    <property type="match status" value="1"/>
</dbReference>
<evidence type="ECO:0000256" key="7">
    <source>
        <dbReference type="ARBA" id="ARBA00023012"/>
    </source>
</evidence>
<keyword evidence="5" id="KW-0808">Transferase</keyword>
<dbReference type="Gene3D" id="1.10.287.130">
    <property type="match status" value="1"/>
</dbReference>
<reference evidence="14" key="1">
    <citation type="submission" date="2021-01" db="EMBL/GenBank/DDBJ databases">
        <title>Whole genome shotgun sequence of Spirilliplanes yamanashiensis NBRC 15828.</title>
        <authorList>
            <person name="Komaki H."/>
            <person name="Tamura T."/>
        </authorList>
    </citation>
    <scope>NUCLEOTIDE SEQUENCE</scope>
    <source>
        <strain evidence="14">NBRC 15828</strain>
    </source>
</reference>
<dbReference type="SMART" id="SM00388">
    <property type="entry name" value="HisKA"/>
    <property type="match status" value="1"/>
</dbReference>
<dbReference type="PRINTS" id="PR00344">
    <property type="entry name" value="BCTRLSENSOR"/>
</dbReference>
<comment type="subcellular location">
    <subcellularLocation>
        <location evidence="2">Cell membrane</location>
    </subcellularLocation>
</comment>
<dbReference type="InterPro" id="IPR000700">
    <property type="entry name" value="PAS-assoc_C"/>
</dbReference>
<dbReference type="NCBIfam" id="TIGR00229">
    <property type="entry name" value="sensory_box"/>
    <property type="match status" value="1"/>
</dbReference>
<dbReference type="InterPro" id="IPR004358">
    <property type="entry name" value="Sig_transdc_His_kin-like_C"/>
</dbReference>
<dbReference type="EC" id="2.7.13.3" evidence="3"/>
<evidence type="ECO:0000256" key="6">
    <source>
        <dbReference type="ARBA" id="ARBA00022777"/>
    </source>
</evidence>
<dbReference type="GO" id="GO:0000155">
    <property type="term" value="F:phosphorelay sensor kinase activity"/>
    <property type="evidence" value="ECO:0007669"/>
    <property type="project" value="InterPro"/>
</dbReference>
<keyword evidence="8" id="KW-0472">Membrane</keyword>
<dbReference type="InterPro" id="IPR005467">
    <property type="entry name" value="His_kinase_dom"/>
</dbReference>
<gene>
    <name evidence="14" type="ORF">Sya03_29270</name>
</gene>
<evidence type="ECO:0000259" key="11">
    <source>
        <dbReference type="PROSITE" id="PS50109"/>
    </source>
</evidence>
<keyword evidence="6" id="KW-0418">Kinase</keyword>
<proteinExistence type="predicted"/>
<dbReference type="Pfam" id="PF08448">
    <property type="entry name" value="PAS_4"/>
    <property type="match status" value="1"/>
</dbReference>
<dbReference type="SUPFAM" id="SSF55785">
    <property type="entry name" value="PYP-like sensor domain (PAS domain)"/>
    <property type="match status" value="1"/>
</dbReference>
<dbReference type="RefSeq" id="WP_203938846.1">
    <property type="nucleotide sequence ID" value="NZ_BAAAGJ010000022.1"/>
</dbReference>
<evidence type="ECO:0000256" key="5">
    <source>
        <dbReference type="ARBA" id="ARBA00022679"/>
    </source>
</evidence>
<dbReference type="SMART" id="SM00091">
    <property type="entry name" value="PAS"/>
    <property type="match status" value="1"/>
</dbReference>
<evidence type="ECO:0000256" key="8">
    <source>
        <dbReference type="ARBA" id="ARBA00023136"/>
    </source>
</evidence>